<dbReference type="AlphaFoldDB" id="A0A0N5AX97"/>
<reference evidence="2" key="1">
    <citation type="submission" date="2017-02" db="UniProtKB">
        <authorList>
            <consortium name="WormBaseParasite"/>
        </authorList>
    </citation>
    <scope>IDENTIFICATION</scope>
</reference>
<proteinExistence type="predicted"/>
<name>A0A0N5AX97_9BILA</name>
<keyword evidence="1" id="KW-1185">Reference proteome</keyword>
<protein>
    <submittedName>
        <fullName evidence="2">Ribonuclease H-like domain-containing protein</fullName>
    </submittedName>
</protein>
<accession>A0A0N5AX97</accession>
<dbReference type="Proteomes" id="UP000046393">
    <property type="component" value="Unplaced"/>
</dbReference>
<evidence type="ECO:0000313" key="2">
    <source>
        <dbReference type="WBParaSite" id="SMUV_0000957101-mRNA-1"/>
    </source>
</evidence>
<dbReference type="WBParaSite" id="SMUV_0000957101-mRNA-1">
    <property type="protein sequence ID" value="SMUV_0000957101-mRNA-1"/>
    <property type="gene ID" value="SMUV_0000957101"/>
</dbReference>
<sequence>MQTSKGEELAAEDKLHKKLMTDEGMLEKTVEAQDLLTKIESQIEALSEEEPKKISWKAMKQLSQYKVDVSECEWNTEKLREFLRKQISYLQAVHRSKRLGTENRVVNKNRSVKKDGSKVNNIKKICIFCDGGHSSDDCHKYTDVDERMKLTSEASDQEQFHTESDVMEMQIPVDERPTSICAKVKFAPQKSTELTYQKTIVTIETDYGKVSLS</sequence>
<evidence type="ECO:0000313" key="1">
    <source>
        <dbReference type="Proteomes" id="UP000046393"/>
    </source>
</evidence>
<organism evidence="1 2">
    <name type="scientific">Syphacia muris</name>
    <dbReference type="NCBI Taxonomy" id="451379"/>
    <lineage>
        <taxon>Eukaryota</taxon>
        <taxon>Metazoa</taxon>
        <taxon>Ecdysozoa</taxon>
        <taxon>Nematoda</taxon>
        <taxon>Chromadorea</taxon>
        <taxon>Rhabditida</taxon>
        <taxon>Spirurina</taxon>
        <taxon>Oxyuridomorpha</taxon>
        <taxon>Oxyuroidea</taxon>
        <taxon>Oxyuridae</taxon>
        <taxon>Syphacia</taxon>
    </lineage>
</organism>